<feature type="domain" description="YcaO" evidence="1">
    <location>
        <begin position="258"/>
        <end position="453"/>
    </location>
</feature>
<evidence type="ECO:0000259" key="1">
    <source>
        <dbReference type="Pfam" id="PF02624"/>
    </source>
</evidence>
<sequence length="559" mass="65211">MSKLLFSYAINDNANYIVSKGEQAFKAKLKRGFIEINDEEKRKRILVISEIEEIKLDFVSDVIVFKTIEDLLNIVKYMDYTIYDSTYIVFCQNVSVFECFIKNFTPKVKNFFPVFFYGEKIFCLPDFCEIKDYCNIINILEKYCVGLNERILANHFLILDVYYVDLIQKALNVFVMLRGAKTSYYHPHYGIYFNFENGLIEKIFFSKNFNSNFSNNNLIITSLECDYIGLSIIDACFKDNSNFHGTAIDTNYILGSLRAIYELFERCALYDISKKINFISFSSLDHEDLNYWKNINPYSKEVDSFFIDSETEYWVNVKNLKNDSIITIPAFLVLSDIKLRNSRNLKNFVQGSAAHRDPLLSLTNALLEMVERDRIPRCYLDKKMFKLNNLKVCDDIIDILKSHHLSYSIYIADCSLAPLILVFIYDRNFNGCTGQASGLTLESAVRSALLNCLGVFYYKRSKNLLLDVRKSWYYLNAEEWIPTVEIMSANIPQICDFYNPYVYEVENDFHNINQKVFISSVWSPLAFNGKFDNKDEVSKLNFLDSEVFDFEGLDFITLN</sequence>
<organism evidence="2 3">
    <name type="scientific">Acinetobacter lactucae</name>
    <dbReference type="NCBI Taxonomy" id="1785128"/>
    <lineage>
        <taxon>Bacteria</taxon>
        <taxon>Pseudomonadati</taxon>
        <taxon>Pseudomonadota</taxon>
        <taxon>Gammaproteobacteria</taxon>
        <taxon>Moraxellales</taxon>
        <taxon>Moraxellaceae</taxon>
        <taxon>Acinetobacter</taxon>
        <taxon>Acinetobacter calcoaceticus/baumannii complex</taxon>
    </lineage>
</organism>
<dbReference type="InterPro" id="IPR003776">
    <property type="entry name" value="YcaO-like_dom"/>
</dbReference>
<name>A0AB35JXR2_9GAMM</name>
<dbReference type="Proteomes" id="UP001150055">
    <property type="component" value="Unassembled WGS sequence"/>
</dbReference>
<protein>
    <submittedName>
        <fullName evidence="2">YcaO-like family protein</fullName>
    </submittedName>
</protein>
<dbReference type="EMBL" id="JALNTG010000025">
    <property type="protein sequence ID" value="MDD9320152.1"/>
    <property type="molecule type" value="Genomic_DNA"/>
</dbReference>
<gene>
    <name evidence="2" type="ORF">M0O54_08445</name>
</gene>
<evidence type="ECO:0000313" key="2">
    <source>
        <dbReference type="EMBL" id="MDD9320152.1"/>
    </source>
</evidence>
<accession>A0AB35JXR2</accession>
<dbReference type="RefSeq" id="WP_274579051.1">
    <property type="nucleotide sequence ID" value="NZ_JALNTG010000025.1"/>
</dbReference>
<dbReference type="AlphaFoldDB" id="A0AB35JXR2"/>
<reference evidence="2" key="1">
    <citation type="submission" date="2022-12" db="EMBL/GenBank/DDBJ databases">
        <title>Acinetobacter lactucae: Emerging opportunistic pathogenic species of genus Acinetobacter isolated from immunocompromised patients in clinical settings of India.</title>
        <authorList>
            <person name="Amar A.K."/>
            <person name="Sawant A.R."/>
            <person name="Meera M."/>
            <person name="Tomar A."/>
            <person name="Sistla S."/>
            <person name="Prashanth K."/>
        </authorList>
    </citation>
    <scope>NUCLEOTIDE SEQUENCE</scope>
    <source>
        <strain evidence="2">PKAL1828C</strain>
    </source>
</reference>
<evidence type="ECO:0000313" key="3">
    <source>
        <dbReference type="Proteomes" id="UP001150055"/>
    </source>
</evidence>
<dbReference type="Pfam" id="PF02624">
    <property type="entry name" value="YcaO"/>
    <property type="match status" value="1"/>
</dbReference>
<proteinExistence type="predicted"/>
<comment type="caution">
    <text evidence="2">The sequence shown here is derived from an EMBL/GenBank/DDBJ whole genome shotgun (WGS) entry which is preliminary data.</text>
</comment>